<evidence type="ECO:0000256" key="6">
    <source>
        <dbReference type="ARBA" id="ARBA00023163"/>
    </source>
</evidence>
<feature type="compositionally biased region" description="Basic and acidic residues" evidence="9">
    <location>
        <begin position="155"/>
        <end position="166"/>
    </location>
</feature>
<evidence type="ECO:0000256" key="3">
    <source>
        <dbReference type="ARBA" id="ARBA00022771"/>
    </source>
</evidence>
<dbReference type="PROSITE" id="PS00028">
    <property type="entry name" value="ZINC_FINGER_C2H2_1"/>
    <property type="match status" value="1"/>
</dbReference>
<keyword evidence="7" id="KW-0539">Nucleus</keyword>
<dbReference type="PROSITE" id="PS50157">
    <property type="entry name" value="ZINC_FINGER_C2H2_2"/>
    <property type="match status" value="1"/>
</dbReference>
<organism evidence="11">
    <name type="scientific">Fagus sylvatica</name>
    <name type="common">Beechnut</name>
    <dbReference type="NCBI Taxonomy" id="28930"/>
    <lineage>
        <taxon>Eukaryota</taxon>
        <taxon>Viridiplantae</taxon>
        <taxon>Streptophyta</taxon>
        <taxon>Embryophyta</taxon>
        <taxon>Tracheophyta</taxon>
        <taxon>Spermatophyta</taxon>
        <taxon>Magnoliopsida</taxon>
        <taxon>eudicotyledons</taxon>
        <taxon>Gunneridae</taxon>
        <taxon>Pentapetalae</taxon>
        <taxon>rosids</taxon>
        <taxon>fabids</taxon>
        <taxon>Fagales</taxon>
        <taxon>Fagaceae</taxon>
        <taxon>Fagus</taxon>
    </lineage>
</organism>
<dbReference type="Gene3D" id="3.30.160.60">
    <property type="entry name" value="Classic Zinc Finger"/>
    <property type="match status" value="1"/>
</dbReference>
<name>A0A2N9H8R0_FAGSY</name>
<feature type="region of interest" description="Disordered" evidence="9">
    <location>
        <begin position="58"/>
        <end position="81"/>
    </location>
</feature>
<evidence type="ECO:0000256" key="7">
    <source>
        <dbReference type="ARBA" id="ARBA00023242"/>
    </source>
</evidence>
<dbReference type="AlphaFoldDB" id="A0A2N9H8R0"/>
<dbReference type="PANTHER" id="PTHR45801:SF117">
    <property type="entry name" value="OS07G0417400 PROTEIN"/>
    <property type="match status" value="1"/>
</dbReference>
<keyword evidence="4" id="KW-0862">Zinc</keyword>
<evidence type="ECO:0000256" key="4">
    <source>
        <dbReference type="ARBA" id="ARBA00022833"/>
    </source>
</evidence>
<keyword evidence="3 8" id="KW-0863">Zinc-finger</keyword>
<evidence type="ECO:0000256" key="5">
    <source>
        <dbReference type="ARBA" id="ARBA00023015"/>
    </source>
</evidence>
<evidence type="ECO:0000256" key="8">
    <source>
        <dbReference type="PROSITE-ProRule" id="PRU00042"/>
    </source>
</evidence>
<gene>
    <name evidence="11" type="ORF">FSB_LOCUS38668</name>
</gene>
<dbReference type="GO" id="GO:0005634">
    <property type="term" value="C:nucleus"/>
    <property type="evidence" value="ECO:0007669"/>
    <property type="project" value="UniProtKB-SubCell"/>
</dbReference>
<evidence type="ECO:0000313" key="11">
    <source>
        <dbReference type="EMBL" id="SPD10786.1"/>
    </source>
</evidence>
<feature type="domain" description="C2H2-type" evidence="10">
    <location>
        <begin position="35"/>
        <end position="62"/>
    </location>
</feature>
<evidence type="ECO:0000256" key="1">
    <source>
        <dbReference type="ARBA" id="ARBA00004123"/>
    </source>
</evidence>
<dbReference type="InterPro" id="IPR052426">
    <property type="entry name" value="Plant_dev_regulator"/>
</dbReference>
<feature type="region of interest" description="Disordered" evidence="9">
    <location>
        <begin position="150"/>
        <end position="184"/>
    </location>
</feature>
<keyword evidence="6" id="KW-0804">Transcription</keyword>
<keyword evidence="5" id="KW-0805">Transcription regulation</keyword>
<dbReference type="InterPro" id="IPR036236">
    <property type="entry name" value="Znf_C2H2_sf"/>
</dbReference>
<evidence type="ECO:0000256" key="9">
    <source>
        <dbReference type="SAM" id="MobiDB-lite"/>
    </source>
</evidence>
<dbReference type="Pfam" id="PF13912">
    <property type="entry name" value="zf-C2H2_6"/>
    <property type="match status" value="1"/>
</dbReference>
<reference evidence="11" key="1">
    <citation type="submission" date="2018-02" db="EMBL/GenBank/DDBJ databases">
        <authorList>
            <person name="Cohen D.B."/>
            <person name="Kent A.D."/>
        </authorList>
    </citation>
    <scope>NUCLEOTIDE SEQUENCE</scope>
</reference>
<comment type="subcellular location">
    <subcellularLocation>
        <location evidence="1">Nucleus</location>
    </subcellularLocation>
</comment>
<dbReference type="SUPFAM" id="SSF57667">
    <property type="entry name" value="beta-beta-alpha zinc fingers"/>
    <property type="match status" value="1"/>
</dbReference>
<dbReference type="GO" id="GO:0008270">
    <property type="term" value="F:zinc ion binding"/>
    <property type="evidence" value="ECO:0007669"/>
    <property type="project" value="UniProtKB-KW"/>
</dbReference>
<dbReference type="EMBL" id="OIVN01003369">
    <property type="protein sequence ID" value="SPD10786.1"/>
    <property type="molecule type" value="Genomic_DNA"/>
</dbReference>
<keyword evidence="2" id="KW-0479">Metal-binding</keyword>
<feature type="compositionally biased region" description="Low complexity" evidence="9">
    <location>
        <begin position="66"/>
        <end position="77"/>
    </location>
</feature>
<sequence>MEYNYQEDSKSSSSTEESDPSVVLQNDDMGAGRSYECVYCKRGFTTAQALGGHMNIHRKDRAKTRPSPNYSVPSVSSKADDSNYASLIRSYNPPIQTYPSHYSTAPEVQVSSSQLSYPVSTWNLRPPHDHTQHSHHLFEEDWRRSLSLQVGPNHVVDDHRDHKREDGSEEEDELDLTLRLGHYP</sequence>
<dbReference type="PANTHER" id="PTHR45801">
    <property type="entry name" value="OS07G0101800 PROTEIN"/>
    <property type="match status" value="1"/>
</dbReference>
<feature type="region of interest" description="Disordered" evidence="9">
    <location>
        <begin position="1"/>
        <end position="27"/>
    </location>
</feature>
<proteinExistence type="predicted"/>
<accession>A0A2N9H8R0</accession>
<dbReference type="InterPro" id="IPR013087">
    <property type="entry name" value="Znf_C2H2_type"/>
</dbReference>
<protein>
    <recommendedName>
        <fullName evidence="10">C2H2-type domain-containing protein</fullName>
    </recommendedName>
</protein>
<evidence type="ECO:0000259" key="10">
    <source>
        <dbReference type="PROSITE" id="PS50157"/>
    </source>
</evidence>
<evidence type="ECO:0000256" key="2">
    <source>
        <dbReference type="ARBA" id="ARBA00022723"/>
    </source>
</evidence>